<evidence type="ECO:0000313" key="3">
    <source>
        <dbReference type="Proteomes" id="UP001321766"/>
    </source>
</evidence>
<dbReference type="EMBL" id="AP026798">
    <property type="protein sequence ID" value="BDR53210.1"/>
    <property type="molecule type" value="Genomic_DNA"/>
</dbReference>
<evidence type="ECO:0000313" key="2">
    <source>
        <dbReference type="EMBL" id="BDR53210.1"/>
    </source>
</evidence>
<keyword evidence="1" id="KW-0732">Signal</keyword>
<evidence type="ECO:0000256" key="1">
    <source>
        <dbReference type="SAM" id="SignalP"/>
    </source>
</evidence>
<reference evidence="2 3" key="1">
    <citation type="journal article" date="2023" name="Microbiol. Spectr.">
        <title>Symbiosis of Carpenter Bees with Uncharacterized Lactic Acid Bacteria Showing NAD Auxotrophy.</title>
        <authorList>
            <person name="Kawasaki S."/>
            <person name="Ozawa K."/>
            <person name="Mori T."/>
            <person name="Yamamoto A."/>
            <person name="Ito M."/>
            <person name="Ohkuma M."/>
            <person name="Sakamoto M."/>
            <person name="Matsutani M."/>
        </authorList>
    </citation>
    <scope>NUCLEOTIDE SEQUENCE [LARGE SCALE GENOMIC DNA]</scope>
    <source>
        <strain evidence="2 3">Kim37-2</strain>
    </source>
</reference>
<feature type="signal peptide" evidence="1">
    <location>
        <begin position="1"/>
        <end position="25"/>
    </location>
</feature>
<keyword evidence="3" id="KW-1185">Reference proteome</keyword>
<name>A0ABM8B8K4_9BIFI</name>
<organism evidence="2 3">
    <name type="scientific">Bombiscardovia nodaiensis</name>
    <dbReference type="NCBI Taxonomy" id="2932181"/>
    <lineage>
        <taxon>Bacteria</taxon>
        <taxon>Bacillati</taxon>
        <taxon>Actinomycetota</taxon>
        <taxon>Actinomycetes</taxon>
        <taxon>Bifidobacteriales</taxon>
        <taxon>Bifidobacteriaceae</taxon>
        <taxon>Bombiscardovia</taxon>
    </lineage>
</organism>
<protein>
    <submittedName>
        <fullName evidence="2">Uncharacterized protein</fullName>
    </submittedName>
</protein>
<dbReference type="Proteomes" id="UP001321766">
    <property type="component" value="Chromosome"/>
</dbReference>
<accession>A0ABM8B8K4</accession>
<gene>
    <name evidence="2" type="ORF">KIM372_11170</name>
</gene>
<feature type="chain" id="PRO_5047158591" evidence="1">
    <location>
        <begin position="26"/>
        <end position="74"/>
    </location>
</feature>
<sequence>MGWMVRKAIKTLSVSVLLAASFLFAFCIHENMTDGRPLQAEPNPGDMSGQLSGDFSDLGDGFWTKEKMENAKGA</sequence>
<proteinExistence type="predicted"/>